<evidence type="ECO:0000313" key="3">
    <source>
        <dbReference type="EMBL" id="OGG52712.1"/>
    </source>
</evidence>
<proteinExistence type="predicted"/>
<accession>A0A1F6CV21</accession>
<keyword evidence="1" id="KW-0560">Oxidoreductase</keyword>
<dbReference type="InterPro" id="IPR050463">
    <property type="entry name" value="Gfo/Idh/MocA_oxidrdct_glycsds"/>
</dbReference>
<feature type="domain" description="Gfo/Idh/MocA-like oxidoreductase N-terminal" evidence="2">
    <location>
        <begin position="4"/>
        <end position="123"/>
    </location>
</feature>
<dbReference type="Gene3D" id="3.40.50.720">
    <property type="entry name" value="NAD(P)-binding Rossmann-like Domain"/>
    <property type="match status" value="2"/>
</dbReference>
<sequence>MTPVRIGVVGCGAIAQVQHLPNLAGLREEFEVTVVCDRSPALAEAVAKAFHVPGCVTDYRELLASDVEAVILCHTDPKTEVAVAAFGAGKHVFIEKPMCFSLREADAIIGAAGRSGRVGQVGYMKVYDPAYELAKAEVDRMGDIRFVQVNHLHPNNALHLRQFRLLRFDDLPASAAEEARRARRAALLEAVGDVPGPVERAFFTLAGSVIHDLYGLRVMLGQPDGVVSTEVWNDGRAVSTVLKYASGARCVATWADLPELWDFKETLEVYGDRGRVVVSYPTGFARGILSAVTVHGIEADGASFRKEPAVAWESAFVRELRHFHDCIRRGAACRTPVASARDDIALIIDIIKTYKGGF</sequence>
<dbReference type="Gene3D" id="3.30.360.10">
    <property type="entry name" value="Dihydrodipicolinate Reductase, domain 2"/>
    <property type="match status" value="1"/>
</dbReference>
<dbReference type="GO" id="GO:0016491">
    <property type="term" value="F:oxidoreductase activity"/>
    <property type="evidence" value="ECO:0007669"/>
    <property type="project" value="UniProtKB-KW"/>
</dbReference>
<dbReference type="SUPFAM" id="SSF51735">
    <property type="entry name" value="NAD(P)-binding Rossmann-fold domains"/>
    <property type="match status" value="1"/>
</dbReference>
<dbReference type="EMBL" id="MFKF01000136">
    <property type="protein sequence ID" value="OGG52712.1"/>
    <property type="molecule type" value="Genomic_DNA"/>
</dbReference>
<dbReference type="InterPro" id="IPR000683">
    <property type="entry name" value="Gfo/Idh/MocA-like_OxRdtase_N"/>
</dbReference>
<reference evidence="3 4" key="1">
    <citation type="journal article" date="2016" name="Nat. Commun.">
        <title>Thousands of microbial genomes shed light on interconnected biogeochemical processes in an aquifer system.</title>
        <authorList>
            <person name="Anantharaman K."/>
            <person name="Brown C.T."/>
            <person name="Hug L.A."/>
            <person name="Sharon I."/>
            <person name="Castelle C.J."/>
            <person name="Probst A.J."/>
            <person name="Thomas B.C."/>
            <person name="Singh A."/>
            <person name="Wilkins M.J."/>
            <person name="Karaoz U."/>
            <person name="Brodie E.L."/>
            <person name="Williams K.H."/>
            <person name="Hubbard S.S."/>
            <person name="Banfield J.F."/>
        </authorList>
    </citation>
    <scope>NUCLEOTIDE SEQUENCE [LARGE SCALE GENOMIC DNA]</scope>
    <source>
        <strain evidence="4">RIFCSPLOWO2_12_FULL_64_10</strain>
    </source>
</reference>
<dbReference type="Pfam" id="PF01408">
    <property type="entry name" value="GFO_IDH_MocA"/>
    <property type="match status" value="1"/>
</dbReference>
<evidence type="ECO:0000313" key="4">
    <source>
        <dbReference type="Proteomes" id="UP000178606"/>
    </source>
</evidence>
<dbReference type="PANTHER" id="PTHR43818:SF11">
    <property type="entry name" value="BCDNA.GH03377"/>
    <property type="match status" value="1"/>
</dbReference>
<dbReference type="SUPFAM" id="SSF55347">
    <property type="entry name" value="Glyceraldehyde-3-phosphate dehydrogenase-like, C-terminal domain"/>
    <property type="match status" value="1"/>
</dbReference>
<dbReference type="PANTHER" id="PTHR43818">
    <property type="entry name" value="BCDNA.GH03377"/>
    <property type="match status" value="1"/>
</dbReference>
<dbReference type="AlphaFoldDB" id="A0A1F6CV21"/>
<dbReference type="GO" id="GO:0000166">
    <property type="term" value="F:nucleotide binding"/>
    <property type="evidence" value="ECO:0007669"/>
    <property type="project" value="InterPro"/>
</dbReference>
<dbReference type="Proteomes" id="UP000178606">
    <property type="component" value="Unassembled WGS sequence"/>
</dbReference>
<comment type="caution">
    <text evidence="3">The sequence shown here is derived from an EMBL/GenBank/DDBJ whole genome shotgun (WGS) entry which is preliminary data.</text>
</comment>
<name>A0A1F6CV21_HANXR</name>
<protein>
    <recommendedName>
        <fullName evidence="2">Gfo/Idh/MocA-like oxidoreductase N-terminal domain-containing protein</fullName>
    </recommendedName>
</protein>
<evidence type="ECO:0000256" key="1">
    <source>
        <dbReference type="ARBA" id="ARBA00023002"/>
    </source>
</evidence>
<dbReference type="InterPro" id="IPR036291">
    <property type="entry name" value="NAD(P)-bd_dom_sf"/>
</dbReference>
<organism evidence="3 4">
    <name type="scientific">Handelsmanbacteria sp. (strain RIFCSPLOWO2_12_FULL_64_10)</name>
    <dbReference type="NCBI Taxonomy" id="1817868"/>
    <lineage>
        <taxon>Bacteria</taxon>
        <taxon>Candidatus Handelsmaniibacteriota</taxon>
    </lineage>
</organism>
<gene>
    <name evidence="3" type="ORF">A3F84_08085</name>
</gene>
<evidence type="ECO:0000259" key="2">
    <source>
        <dbReference type="Pfam" id="PF01408"/>
    </source>
</evidence>